<proteinExistence type="predicted"/>
<keyword evidence="2" id="KW-1185">Reference proteome</keyword>
<dbReference type="EMBL" id="BAAALD010000017">
    <property type="protein sequence ID" value="GAA1080425.1"/>
    <property type="molecule type" value="Genomic_DNA"/>
</dbReference>
<dbReference type="Proteomes" id="UP001499987">
    <property type="component" value="Unassembled WGS sequence"/>
</dbReference>
<protein>
    <submittedName>
        <fullName evidence="1">Uncharacterized protein</fullName>
    </submittedName>
</protein>
<name>A0ABP4E1G3_9ACTN</name>
<dbReference type="RefSeq" id="WP_344623508.1">
    <property type="nucleotide sequence ID" value="NZ_BAAALD010000017.1"/>
</dbReference>
<accession>A0ABP4E1G3</accession>
<reference evidence="2" key="1">
    <citation type="journal article" date="2019" name="Int. J. Syst. Evol. Microbiol.">
        <title>The Global Catalogue of Microorganisms (GCM) 10K type strain sequencing project: providing services to taxonomists for standard genome sequencing and annotation.</title>
        <authorList>
            <consortium name="The Broad Institute Genomics Platform"/>
            <consortium name="The Broad Institute Genome Sequencing Center for Infectious Disease"/>
            <person name="Wu L."/>
            <person name="Ma J."/>
        </authorList>
    </citation>
    <scope>NUCLEOTIDE SEQUENCE [LARGE SCALE GENOMIC DNA]</scope>
    <source>
        <strain evidence="2">JCM 13002</strain>
    </source>
</reference>
<evidence type="ECO:0000313" key="2">
    <source>
        <dbReference type="Proteomes" id="UP001499987"/>
    </source>
</evidence>
<evidence type="ECO:0000313" key="1">
    <source>
        <dbReference type="EMBL" id="GAA1080425.1"/>
    </source>
</evidence>
<organism evidence="1 2">
    <name type="scientific">Kitasatospora arboriphila</name>
    <dbReference type="NCBI Taxonomy" id="258052"/>
    <lineage>
        <taxon>Bacteria</taxon>
        <taxon>Bacillati</taxon>
        <taxon>Actinomycetota</taxon>
        <taxon>Actinomycetes</taxon>
        <taxon>Kitasatosporales</taxon>
        <taxon>Streptomycetaceae</taxon>
        <taxon>Kitasatospora</taxon>
    </lineage>
</organism>
<comment type="caution">
    <text evidence="1">The sequence shown here is derived from an EMBL/GenBank/DDBJ whole genome shotgun (WGS) entry which is preliminary data.</text>
</comment>
<sequence length="91" mass="9843">MTDVLVLLELEPSTEVLDSGEVDVGARIRWVHAAPADPQDPERPAAATFCGLPTGDLEPEPYRRAAPGDSWYPPSQTTRHCLDCDRALTAG</sequence>
<gene>
    <name evidence="1" type="ORF">GCM10009663_23770</name>
</gene>